<dbReference type="EMBL" id="CAEZTI010000063">
    <property type="protein sequence ID" value="CAB4561609.1"/>
    <property type="molecule type" value="Genomic_DNA"/>
</dbReference>
<sequence>MSGVRPEQFVPLAVVRRSGIDESVHFGACVGLGSDGSIAFSLGDPHVQIFPRSSTKPLQALAMVRAGLILPPEKLALVCSSHNGEEVHQKMVLEILEEFGLSENDLGNTADHPMHIDSAHAAIRNGKPKSALQMGCSGKHSGMLATCVINGWPTSGYLERTHPLQQAIMGTIIKFTGKVPTAIGVDGCGAPAHVIELVGMARAMHAMAVGRAGSAGDEIFEAMSQFPFMVGGTGRDVTTIVSAVPGLFAKDGADAVYVAGMADGRAVALKLSDGSGRGTPTVLLAALHKLGIDVSAVPESIVEVVYGHGKRVGEVRAIGFDA</sequence>
<dbReference type="Pfam" id="PF06089">
    <property type="entry name" value="Asparaginase_II"/>
    <property type="match status" value="1"/>
</dbReference>
<reference evidence="2" key="1">
    <citation type="submission" date="2020-05" db="EMBL/GenBank/DDBJ databases">
        <authorList>
            <person name="Chiriac C."/>
            <person name="Salcher M."/>
            <person name="Ghai R."/>
            <person name="Kavagutti S V."/>
        </authorList>
    </citation>
    <scope>NUCLEOTIDE SEQUENCE</scope>
</reference>
<gene>
    <name evidence="1" type="ORF">UFOPK1619_00427</name>
    <name evidence="2" type="ORF">UFOPK4057_00030</name>
</gene>
<proteinExistence type="predicted"/>
<evidence type="ECO:0000313" key="2">
    <source>
        <dbReference type="EMBL" id="CAB4995991.1"/>
    </source>
</evidence>
<accession>A0A6J7NS70</accession>
<dbReference type="InterPro" id="IPR010349">
    <property type="entry name" value="Asparaginase_II"/>
</dbReference>
<dbReference type="PANTHER" id="PTHR42110">
    <property type="entry name" value="L-ASPARAGINASE, PUTATIVE (AFU_ORTHOLOGUE AFUA_3G11890)-RELATED"/>
    <property type="match status" value="1"/>
</dbReference>
<name>A0A6J7NS70_9ZZZZ</name>
<organism evidence="2">
    <name type="scientific">freshwater metagenome</name>
    <dbReference type="NCBI Taxonomy" id="449393"/>
    <lineage>
        <taxon>unclassified sequences</taxon>
        <taxon>metagenomes</taxon>
        <taxon>ecological metagenomes</taxon>
    </lineage>
</organism>
<dbReference type="PANTHER" id="PTHR42110:SF1">
    <property type="entry name" value="L-ASPARAGINASE, PUTATIVE (AFU_ORTHOLOGUE AFUA_3G11890)-RELATED"/>
    <property type="match status" value="1"/>
</dbReference>
<dbReference type="EMBL" id="CAFBPC010000002">
    <property type="protein sequence ID" value="CAB4995991.1"/>
    <property type="molecule type" value="Genomic_DNA"/>
</dbReference>
<evidence type="ECO:0000313" key="1">
    <source>
        <dbReference type="EMBL" id="CAB4561609.1"/>
    </source>
</evidence>
<dbReference type="AlphaFoldDB" id="A0A6J7NS70"/>
<protein>
    <submittedName>
        <fullName evidence="2">Unannotated protein</fullName>
    </submittedName>
</protein>